<dbReference type="EMBL" id="KV423922">
    <property type="protein sequence ID" value="KZT61512.1"/>
    <property type="molecule type" value="Genomic_DNA"/>
</dbReference>
<evidence type="ECO:0000313" key="2">
    <source>
        <dbReference type="EMBL" id="KZT61512.1"/>
    </source>
</evidence>
<reference evidence="2 3" key="1">
    <citation type="journal article" date="2016" name="Mol. Biol. Evol.">
        <title>Comparative Genomics of Early-Diverging Mushroom-Forming Fungi Provides Insights into the Origins of Lignocellulose Decay Capabilities.</title>
        <authorList>
            <person name="Nagy L.G."/>
            <person name="Riley R."/>
            <person name="Tritt A."/>
            <person name="Adam C."/>
            <person name="Daum C."/>
            <person name="Floudas D."/>
            <person name="Sun H."/>
            <person name="Yadav J.S."/>
            <person name="Pangilinan J."/>
            <person name="Larsson K.H."/>
            <person name="Matsuura K."/>
            <person name="Barry K."/>
            <person name="Labutti K."/>
            <person name="Kuo R."/>
            <person name="Ohm R.A."/>
            <person name="Bhattacharya S.S."/>
            <person name="Shirouzu T."/>
            <person name="Yoshinaga Y."/>
            <person name="Martin F.M."/>
            <person name="Grigoriev I.V."/>
            <person name="Hibbett D.S."/>
        </authorList>
    </citation>
    <scope>NUCLEOTIDE SEQUENCE [LARGE SCALE GENOMIC DNA]</scope>
    <source>
        <strain evidence="2 3">HHB12733</strain>
    </source>
</reference>
<accession>A0A165J8H8</accession>
<evidence type="ECO:0000313" key="3">
    <source>
        <dbReference type="Proteomes" id="UP000076842"/>
    </source>
</evidence>
<protein>
    <submittedName>
        <fullName evidence="2">Uncharacterized protein</fullName>
    </submittedName>
</protein>
<name>A0A165J8H8_9BASI</name>
<evidence type="ECO:0000256" key="1">
    <source>
        <dbReference type="SAM" id="MobiDB-lite"/>
    </source>
</evidence>
<proteinExistence type="predicted"/>
<dbReference type="AlphaFoldDB" id="A0A165J8H8"/>
<dbReference type="InParanoid" id="A0A165J8H8"/>
<keyword evidence="3" id="KW-1185">Reference proteome</keyword>
<organism evidence="2 3">
    <name type="scientific">Calocera cornea HHB12733</name>
    <dbReference type="NCBI Taxonomy" id="1353952"/>
    <lineage>
        <taxon>Eukaryota</taxon>
        <taxon>Fungi</taxon>
        <taxon>Dikarya</taxon>
        <taxon>Basidiomycota</taxon>
        <taxon>Agaricomycotina</taxon>
        <taxon>Dacrymycetes</taxon>
        <taxon>Dacrymycetales</taxon>
        <taxon>Dacrymycetaceae</taxon>
        <taxon>Calocera</taxon>
    </lineage>
</organism>
<feature type="compositionally biased region" description="Low complexity" evidence="1">
    <location>
        <begin position="33"/>
        <end position="48"/>
    </location>
</feature>
<sequence length="85" mass="9265">MYPRDRSLPPPPELQEGPAQGGSPPPQNLRNQLSPLAPLPALRSPPGLAELPSEALIAYYDSGSARRKKKRRARPGRAPFLLLAF</sequence>
<dbReference type="Proteomes" id="UP000076842">
    <property type="component" value="Unassembled WGS sequence"/>
</dbReference>
<gene>
    <name evidence="2" type="ORF">CALCODRAFT_491025</name>
</gene>
<feature type="region of interest" description="Disordered" evidence="1">
    <location>
        <begin position="1"/>
        <end position="48"/>
    </location>
</feature>